<keyword evidence="3 5" id="KW-1133">Transmembrane helix</keyword>
<evidence type="ECO:0000313" key="7">
    <source>
        <dbReference type="EMBL" id="MBT0961045.1"/>
    </source>
</evidence>
<evidence type="ECO:0000256" key="2">
    <source>
        <dbReference type="ARBA" id="ARBA00022692"/>
    </source>
</evidence>
<reference evidence="8" key="1">
    <citation type="journal article" date="2022" name="ISME J.">
        <title>Genetic and phylogenetic analysis of dissimilatory iodate-reducing bacteria identifies potential niches across the world's oceans.</title>
        <authorList>
            <person name="Reyes-Umana V."/>
            <person name="Henning Z."/>
            <person name="Lee K."/>
            <person name="Barnum T.P."/>
            <person name="Coates J.D."/>
        </authorList>
    </citation>
    <scope>NUCLEOTIDE SEQUENCE [LARGE SCALE GENOMIC DNA]</scope>
    <source>
        <strain evidence="8">IR12</strain>
    </source>
</reference>
<organism evidence="7 8">
    <name type="scientific">Denitromonas iodatirespirans</name>
    <dbReference type="NCBI Taxonomy" id="2795389"/>
    <lineage>
        <taxon>Bacteria</taxon>
        <taxon>Pseudomonadati</taxon>
        <taxon>Pseudomonadota</taxon>
        <taxon>Betaproteobacteria</taxon>
        <taxon>Rhodocyclales</taxon>
        <taxon>Zoogloeaceae</taxon>
        <taxon>Denitromonas</taxon>
    </lineage>
</organism>
<name>A0A944H863_DENI1</name>
<dbReference type="InterPro" id="IPR011701">
    <property type="entry name" value="MFS"/>
</dbReference>
<dbReference type="PANTHER" id="PTHR23521:SF3">
    <property type="entry name" value="MFS TRANSPORTER"/>
    <property type="match status" value="1"/>
</dbReference>
<keyword evidence="2 5" id="KW-0812">Transmembrane</keyword>
<keyword evidence="8" id="KW-1185">Reference proteome</keyword>
<evidence type="ECO:0000256" key="1">
    <source>
        <dbReference type="ARBA" id="ARBA00004141"/>
    </source>
</evidence>
<gene>
    <name evidence="7" type="ORF">I8J34_07630</name>
</gene>
<dbReference type="PROSITE" id="PS50850">
    <property type="entry name" value="MFS"/>
    <property type="match status" value="1"/>
</dbReference>
<feature type="transmembrane region" description="Helical" evidence="5">
    <location>
        <begin position="235"/>
        <end position="253"/>
    </location>
</feature>
<dbReference type="RefSeq" id="WP_214360802.1">
    <property type="nucleotide sequence ID" value="NZ_JAEKFT010000006.1"/>
</dbReference>
<dbReference type="InterPro" id="IPR020846">
    <property type="entry name" value="MFS_dom"/>
</dbReference>
<dbReference type="AlphaFoldDB" id="A0A944H863"/>
<dbReference type="PRINTS" id="PR01035">
    <property type="entry name" value="TCRTETA"/>
</dbReference>
<evidence type="ECO:0000256" key="5">
    <source>
        <dbReference type="SAM" id="Phobius"/>
    </source>
</evidence>
<evidence type="ECO:0000313" key="8">
    <source>
        <dbReference type="Proteomes" id="UP000694660"/>
    </source>
</evidence>
<dbReference type="EMBL" id="JAEKFT010000006">
    <property type="protein sequence ID" value="MBT0961045.1"/>
    <property type="molecule type" value="Genomic_DNA"/>
</dbReference>
<sequence length="413" mass="43389">MLNPYLTVTAVIVGVTLLQAASGLLLVLLPLRMSAEQFSVQMIGWVAAAHGAGFLLGCAVIGRFIAAVGHVRAFAALAATLAAVVLAFAAFREPLAWIGLRLVGGACFAGLFTVAESWIADRTPQLLRGRVLGFYTVCSKASLVVAPLFLGAMELAGPWAFMLVSALCSLSLLPVTTTRAASPTVSAFSTLGVRELYRLAPVALVGCLTVGLINAPLLSLAPVYGEGIGLGLAHIVWLFPVLQLGSLVLQWPLGRWSDRGDRRRMIAALNVVVAVVALVLWALGAPHVWVLMPLLFLLGGAALSIYAICVAHAGDHARPEQMVPMVSSLLMVWGVGAVIGPALAAAVMQWGGVQGLFLYVAVVAAPFAGYVRWRITRRAAVPDAEHVHFVNLPTTSPVSVELGMAKALADKKD</sequence>
<feature type="domain" description="Major facilitator superfamily (MFS) profile" evidence="6">
    <location>
        <begin position="7"/>
        <end position="379"/>
    </location>
</feature>
<proteinExistence type="predicted"/>
<comment type="subcellular location">
    <subcellularLocation>
        <location evidence="1">Membrane</location>
        <topology evidence="1">Multi-pass membrane protein</topology>
    </subcellularLocation>
</comment>
<dbReference type="InterPro" id="IPR036259">
    <property type="entry name" value="MFS_trans_sf"/>
</dbReference>
<evidence type="ECO:0000259" key="6">
    <source>
        <dbReference type="PROSITE" id="PS50850"/>
    </source>
</evidence>
<dbReference type="Proteomes" id="UP000694660">
    <property type="component" value="Unassembled WGS sequence"/>
</dbReference>
<feature type="transmembrane region" description="Helical" evidence="5">
    <location>
        <begin position="289"/>
        <end position="309"/>
    </location>
</feature>
<protein>
    <submittedName>
        <fullName evidence="7">MFS transporter</fullName>
    </submittedName>
</protein>
<feature type="transmembrane region" description="Helical" evidence="5">
    <location>
        <begin position="156"/>
        <end position="175"/>
    </location>
</feature>
<feature type="transmembrane region" description="Helical" evidence="5">
    <location>
        <begin position="356"/>
        <end position="373"/>
    </location>
</feature>
<feature type="transmembrane region" description="Helical" evidence="5">
    <location>
        <begin position="73"/>
        <end position="91"/>
    </location>
</feature>
<dbReference type="Gene3D" id="1.20.1250.20">
    <property type="entry name" value="MFS general substrate transporter like domains"/>
    <property type="match status" value="2"/>
</dbReference>
<dbReference type="SUPFAM" id="SSF103473">
    <property type="entry name" value="MFS general substrate transporter"/>
    <property type="match status" value="1"/>
</dbReference>
<feature type="transmembrane region" description="Helical" evidence="5">
    <location>
        <begin position="131"/>
        <end position="150"/>
    </location>
</feature>
<dbReference type="GO" id="GO:0022857">
    <property type="term" value="F:transmembrane transporter activity"/>
    <property type="evidence" value="ECO:0007669"/>
    <property type="project" value="InterPro"/>
</dbReference>
<dbReference type="Pfam" id="PF07690">
    <property type="entry name" value="MFS_1"/>
    <property type="match status" value="1"/>
</dbReference>
<feature type="transmembrane region" description="Helical" evidence="5">
    <location>
        <begin position="196"/>
        <end position="215"/>
    </location>
</feature>
<evidence type="ECO:0000256" key="3">
    <source>
        <dbReference type="ARBA" id="ARBA00022989"/>
    </source>
</evidence>
<dbReference type="PANTHER" id="PTHR23521">
    <property type="entry name" value="TRANSPORTER MFS SUPERFAMILY"/>
    <property type="match status" value="1"/>
</dbReference>
<comment type="caution">
    <text evidence="7">The sequence shown here is derived from an EMBL/GenBank/DDBJ whole genome shotgun (WGS) entry which is preliminary data.</text>
</comment>
<dbReference type="GO" id="GO:0005886">
    <property type="term" value="C:plasma membrane"/>
    <property type="evidence" value="ECO:0007669"/>
    <property type="project" value="TreeGrafter"/>
</dbReference>
<dbReference type="InterPro" id="IPR047200">
    <property type="entry name" value="MFS_YcaD-like"/>
</dbReference>
<keyword evidence="4 5" id="KW-0472">Membrane</keyword>
<accession>A0A944H863</accession>
<feature type="transmembrane region" description="Helical" evidence="5">
    <location>
        <begin position="330"/>
        <end position="350"/>
    </location>
</feature>
<feature type="transmembrane region" description="Helical" evidence="5">
    <location>
        <begin position="43"/>
        <end position="66"/>
    </location>
</feature>
<feature type="transmembrane region" description="Helical" evidence="5">
    <location>
        <begin position="97"/>
        <end position="119"/>
    </location>
</feature>
<dbReference type="InterPro" id="IPR001958">
    <property type="entry name" value="Tet-R_TetA/multi-R_MdtG-like"/>
</dbReference>
<feature type="transmembrane region" description="Helical" evidence="5">
    <location>
        <begin position="265"/>
        <end position="283"/>
    </location>
</feature>
<evidence type="ECO:0000256" key="4">
    <source>
        <dbReference type="ARBA" id="ARBA00023136"/>
    </source>
</evidence>
<feature type="transmembrane region" description="Helical" evidence="5">
    <location>
        <begin position="7"/>
        <end position="31"/>
    </location>
</feature>
<dbReference type="CDD" id="cd17477">
    <property type="entry name" value="MFS_YcaD_like"/>
    <property type="match status" value="1"/>
</dbReference>